<feature type="compositionally biased region" description="Polar residues" evidence="1">
    <location>
        <begin position="53"/>
        <end position="65"/>
    </location>
</feature>
<reference evidence="2 3" key="1">
    <citation type="journal article" date="2014" name="PLoS ONE">
        <title>De novo Genome Assembly of the Fungal Plant Pathogen Pyrenophora semeniperda.</title>
        <authorList>
            <person name="Soliai M.M."/>
            <person name="Meyer S.E."/>
            <person name="Udall J.A."/>
            <person name="Elzinga D.E."/>
            <person name="Hermansen R.A."/>
            <person name="Bodily P.M."/>
            <person name="Hart A.A."/>
            <person name="Coleman C.E."/>
        </authorList>
    </citation>
    <scope>NUCLEOTIDE SEQUENCE [LARGE SCALE GENOMIC DNA]</scope>
    <source>
        <strain evidence="2 3">CCB06</strain>
        <tissue evidence="2">Mycelium</tissue>
    </source>
</reference>
<evidence type="ECO:0000313" key="2">
    <source>
        <dbReference type="EMBL" id="RMZ73351.1"/>
    </source>
</evidence>
<dbReference type="EMBL" id="KE747840">
    <property type="protein sequence ID" value="RMZ73351.1"/>
    <property type="molecule type" value="Genomic_DNA"/>
</dbReference>
<protein>
    <submittedName>
        <fullName evidence="2">Uncharacterized protein</fullName>
    </submittedName>
</protein>
<keyword evidence="3" id="KW-1185">Reference proteome</keyword>
<organism evidence="2 3">
    <name type="scientific">Pyrenophora seminiperda CCB06</name>
    <dbReference type="NCBI Taxonomy" id="1302712"/>
    <lineage>
        <taxon>Eukaryota</taxon>
        <taxon>Fungi</taxon>
        <taxon>Dikarya</taxon>
        <taxon>Ascomycota</taxon>
        <taxon>Pezizomycotina</taxon>
        <taxon>Dothideomycetes</taxon>
        <taxon>Pleosporomycetidae</taxon>
        <taxon>Pleosporales</taxon>
        <taxon>Pleosporineae</taxon>
        <taxon>Pleosporaceae</taxon>
        <taxon>Pyrenophora</taxon>
    </lineage>
</organism>
<evidence type="ECO:0000313" key="3">
    <source>
        <dbReference type="Proteomes" id="UP000265663"/>
    </source>
</evidence>
<accession>A0A3M7MFQ8</accession>
<proteinExistence type="predicted"/>
<gene>
    <name evidence="2" type="ORF">GMOD_00007856</name>
</gene>
<name>A0A3M7MFQ8_9PLEO</name>
<dbReference type="Proteomes" id="UP000265663">
    <property type="component" value="Unassembled WGS sequence"/>
</dbReference>
<evidence type="ECO:0000256" key="1">
    <source>
        <dbReference type="SAM" id="MobiDB-lite"/>
    </source>
</evidence>
<feature type="region of interest" description="Disordered" evidence="1">
    <location>
        <begin position="1"/>
        <end position="36"/>
    </location>
</feature>
<sequence>MPSRLAATPSPHHHIAEAVPTSPLSPPAPRAKAKIHLPVASRYRRYRLPPSFPDSSLTSSPQLQWRTAGRPSSASSSS</sequence>
<feature type="region of interest" description="Disordered" evidence="1">
    <location>
        <begin position="48"/>
        <end position="78"/>
    </location>
</feature>
<dbReference type="AlphaFoldDB" id="A0A3M7MFQ8"/>